<dbReference type="PANTHER" id="PTHR36452">
    <property type="entry name" value="CHROMOSOME 12, WHOLE GENOME SHOTGUN SEQUENCE"/>
    <property type="match status" value="1"/>
</dbReference>
<dbReference type="PIRSF" id="PIRSF028451">
    <property type="entry name" value="UCP028451"/>
    <property type="match status" value="1"/>
</dbReference>
<dbReference type="EMBL" id="AVPS01000004">
    <property type="protein sequence ID" value="KGM52159.1"/>
    <property type="molecule type" value="Genomic_DNA"/>
</dbReference>
<reference evidence="1 2" key="1">
    <citation type="submission" date="2013-08" db="EMBL/GenBank/DDBJ databases">
        <title>Genome sequencing of Lysobacter.</title>
        <authorList>
            <person name="Zhang S."/>
            <person name="Wang G."/>
        </authorList>
    </citation>
    <scope>NUCLEOTIDE SEQUENCE [LARGE SCALE GENOMIC DNA]</scope>
    <source>
        <strain evidence="1 2">Ko07</strain>
    </source>
</reference>
<evidence type="ECO:0008006" key="3">
    <source>
        <dbReference type="Google" id="ProtNLM"/>
    </source>
</evidence>
<dbReference type="Proteomes" id="UP000030017">
    <property type="component" value="Unassembled WGS sequence"/>
</dbReference>
<accession>A0A0A0ENZ8</accession>
<protein>
    <recommendedName>
        <fullName evidence="3">TIGR02453 family protein</fullName>
    </recommendedName>
</protein>
<comment type="caution">
    <text evidence="1">The sequence shown here is derived from an EMBL/GenBank/DDBJ whole genome shotgun (WGS) entry which is preliminary data.</text>
</comment>
<dbReference type="Pfam" id="PF09365">
    <property type="entry name" value="DUF2461"/>
    <property type="match status" value="1"/>
</dbReference>
<dbReference type="NCBIfam" id="TIGR02453">
    <property type="entry name" value="TIGR02453 family protein"/>
    <property type="match status" value="1"/>
</dbReference>
<dbReference type="InterPro" id="IPR015996">
    <property type="entry name" value="UCP028451"/>
</dbReference>
<dbReference type="STRING" id="1122185.N792_07480"/>
<keyword evidence="2" id="KW-1185">Reference proteome</keyword>
<name>A0A0A0ENZ8_9GAMM</name>
<evidence type="ECO:0000313" key="1">
    <source>
        <dbReference type="EMBL" id="KGM52159.1"/>
    </source>
</evidence>
<dbReference type="PANTHER" id="PTHR36452:SF1">
    <property type="entry name" value="DUF2461 DOMAIN-CONTAINING PROTEIN"/>
    <property type="match status" value="1"/>
</dbReference>
<dbReference type="InterPro" id="IPR012808">
    <property type="entry name" value="CHP02453"/>
</dbReference>
<dbReference type="OrthoDB" id="9794241at2"/>
<gene>
    <name evidence="1" type="ORF">N792_07480</name>
</gene>
<sequence>MPTYFSPATFKFFRGLTRNNSRDWFHAHKAEYEAHVREPFQRLLTDLQPILAEISLHYRAEPAKVGGSLFRIHRDTRFANDKSPYKTWQGAKLFHERFRQVEAPSFHIHIRPDRCFVGSGLWHPGPDTLRRVRNFILDNPAGWKAAAHAPGFRKRFALDDSEMLIRMPRGFPAEFEFAQDLRRKNFVGMRALEDDVVTGPDLLDTLQADLAGLAGFTDYLCAAVDLEF</sequence>
<organism evidence="1 2">
    <name type="scientific">Lysobacter concretionis Ko07 = DSM 16239</name>
    <dbReference type="NCBI Taxonomy" id="1122185"/>
    <lineage>
        <taxon>Bacteria</taxon>
        <taxon>Pseudomonadati</taxon>
        <taxon>Pseudomonadota</taxon>
        <taxon>Gammaproteobacteria</taxon>
        <taxon>Lysobacterales</taxon>
        <taxon>Lysobacteraceae</taxon>
        <taxon>Novilysobacter</taxon>
    </lineage>
</organism>
<dbReference type="eggNOG" id="COG5587">
    <property type="taxonomic scope" value="Bacteria"/>
</dbReference>
<proteinExistence type="predicted"/>
<dbReference type="RefSeq" id="WP_036193389.1">
    <property type="nucleotide sequence ID" value="NZ_AVPS01000004.1"/>
</dbReference>
<dbReference type="AlphaFoldDB" id="A0A0A0ENZ8"/>
<evidence type="ECO:0000313" key="2">
    <source>
        <dbReference type="Proteomes" id="UP000030017"/>
    </source>
</evidence>